<sequence length="237" mass="24982">ILNKKQLLLITTPPGDDPHLPHPSQAGESSRPLGGGRLVRPLVPPATVPIPDPAPLQPRAPLQTLVGTPLRFPITARLRPGCAFGLAGTGAGPGHSPECWEPPRAPSNPPSCGEGPALGRLKNQSWRSGRSRFEQDPTSLRLPLTTRRPPAAMASKGLQDLKKQVEGAAQEAVHVVEEVVKEVIDHAKEAGEKAIADALKKAHESGDKVVKEVTETVTNTVTNAVTHAAEGLGRLGQ</sequence>
<gene>
    <name evidence="2" type="primary">ADIRF</name>
</gene>
<evidence type="ECO:0000313" key="3">
    <source>
        <dbReference type="Proteomes" id="UP000314981"/>
    </source>
</evidence>
<reference evidence="2 3" key="1">
    <citation type="submission" date="2018-11" db="EMBL/GenBank/DDBJ databases">
        <title>Haplotype-resolved cattle genomes.</title>
        <authorList>
            <person name="Low W.Y."/>
            <person name="Tearle R."/>
            <person name="Bickhart D.M."/>
            <person name="Rosen B.D."/>
            <person name="Koren S."/>
            <person name="Rhie A."/>
            <person name="Hiendleder S."/>
            <person name="Phillippy A.M."/>
            <person name="Smith T.P.L."/>
            <person name="Williams J.L."/>
        </authorList>
    </citation>
    <scope>NUCLEOTIDE SEQUENCE [LARGE SCALE GENOMIC DNA]</scope>
</reference>
<dbReference type="PANTHER" id="PTHR34994">
    <property type="entry name" value="PROTEIN FAM25A-RELATED"/>
    <property type="match status" value="1"/>
</dbReference>
<accession>A0A4W2D475</accession>
<protein>
    <submittedName>
        <fullName evidence="2">Adiposis regulatory factor</fullName>
    </submittedName>
</protein>
<organism evidence="2 3">
    <name type="scientific">Bos indicus x Bos taurus</name>
    <name type="common">Hybrid cattle</name>
    <dbReference type="NCBI Taxonomy" id="30522"/>
    <lineage>
        <taxon>Eukaryota</taxon>
        <taxon>Metazoa</taxon>
        <taxon>Chordata</taxon>
        <taxon>Craniata</taxon>
        <taxon>Vertebrata</taxon>
        <taxon>Euteleostomi</taxon>
        <taxon>Mammalia</taxon>
        <taxon>Eutheria</taxon>
        <taxon>Laurasiatheria</taxon>
        <taxon>Artiodactyla</taxon>
        <taxon>Ruminantia</taxon>
        <taxon>Pecora</taxon>
        <taxon>Bovidae</taxon>
        <taxon>Bovinae</taxon>
        <taxon>Bos</taxon>
    </lineage>
</organism>
<dbReference type="PANTHER" id="PTHR34994:SF1">
    <property type="entry name" value="PROTEIN FAM25A-RELATED"/>
    <property type="match status" value="1"/>
</dbReference>
<evidence type="ECO:0000256" key="1">
    <source>
        <dbReference type="SAM" id="MobiDB-lite"/>
    </source>
</evidence>
<dbReference type="PRINTS" id="PR02048">
    <property type="entry name" value="PROTEINF25"/>
</dbReference>
<reference evidence="2" key="3">
    <citation type="submission" date="2025-09" db="UniProtKB">
        <authorList>
            <consortium name="Ensembl"/>
        </authorList>
    </citation>
    <scope>IDENTIFICATION</scope>
</reference>
<dbReference type="Pfam" id="PF15825">
    <property type="entry name" value="FAM25"/>
    <property type="match status" value="1"/>
</dbReference>
<feature type="region of interest" description="Disordered" evidence="1">
    <location>
        <begin position="1"/>
        <end position="44"/>
    </location>
</feature>
<name>A0A4W2D475_BOBOX</name>
<dbReference type="InterPro" id="IPR023243">
    <property type="entry name" value="FAM25"/>
</dbReference>
<proteinExistence type="predicted"/>
<dbReference type="Proteomes" id="UP000314981">
    <property type="component" value="Chromosome 9"/>
</dbReference>
<keyword evidence="3" id="KW-1185">Reference proteome</keyword>
<dbReference type="AlphaFoldDB" id="A0A4W2D475"/>
<dbReference type="Ensembl" id="ENSBIXT00000032434.1">
    <property type="protein sequence ID" value="ENSBIXP00000019027.1"/>
    <property type="gene ID" value="ENSBIXG00000022734.1"/>
</dbReference>
<feature type="region of interest" description="Disordered" evidence="1">
    <location>
        <begin position="89"/>
        <end position="145"/>
    </location>
</feature>
<reference evidence="2" key="2">
    <citation type="submission" date="2025-08" db="UniProtKB">
        <authorList>
            <consortium name="Ensembl"/>
        </authorList>
    </citation>
    <scope>IDENTIFICATION</scope>
</reference>
<evidence type="ECO:0000313" key="2">
    <source>
        <dbReference type="Ensembl" id="ENSBIXP00000019027.1"/>
    </source>
</evidence>
<dbReference type="STRING" id="30522.A0A4W2D475"/>